<proteinExistence type="predicted"/>
<gene>
    <name evidence="1" type="ORF">MEDL_16723</name>
</gene>
<name>A0A8S3QYE9_MYTED</name>
<organism evidence="1 2">
    <name type="scientific">Mytilus edulis</name>
    <name type="common">Blue mussel</name>
    <dbReference type="NCBI Taxonomy" id="6550"/>
    <lineage>
        <taxon>Eukaryota</taxon>
        <taxon>Metazoa</taxon>
        <taxon>Spiralia</taxon>
        <taxon>Lophotrochozoa</taxon>
        <taxon>Mollusca</taxon>
        <taxon>Bivalvia</taxon>
        <taxon>Autobranchia</taxon>
        <taxon>Pteriomorphia</taxon>
        <taxon>Mytilida</taxon>
        <taxon>Mytiloidea</taxon>
        <taxon>Mytilidae</taxon>
        <taxon>Mytilinae</taxon>
        <taxon>Mytilus</taxon>
    </lineage>
</organism>
<accession>A0A8S3QYE9</accession>
<evidence type="ECO:0000313" key="2">
    <source>
        <dbReference type="Proteomes" id="UP000683360"/>
    </source>
</evidence>
<comment type="caution">
    <text evidence="1">The sequence shown here is derived from an EMBL/GenBank/DDBJ whole genome shotgun (WGS) entry which is preliminary data.</text>
</comment>
<reference evidence="1" key="1">
    <citation type="submission" date="2021-03" db="EMBL/GenBank/DDBJ databases">
        <authorList>
            <person name="Bekaert M."/>
        </authorList>
    </citation>
    <scope>NUCLEOTIDE SEQUENCE</scope>
</reference>
<evidence type="ECO:0000313" key="1">
    <source>
        <dbReference type="EMBL" id="CAG2202129.1"/>
    </source>
</evidence>
<sequence length="190" mass="22293">MTTRNKELSELKCRENSKYTKVRNNIIAHQKDLKNAVDQYIKELYYELDQSYNVIFQSIETDITAISTSIEKANCKLNEIDNFITKSEVSDFFKNFKIFGEYAEIQQPKVKAIYQSMPNFIPGEIIKYRYNFGILQHDENSSVVNIINKNKNKNKTQSYTFCFELEQNLTSTNGLHFIQGQSVHVKQKLY</sequence>
<dbReference type="EMBL" id="CAJPWZ010000877">
    <property type="protein sequence ID" value="CAG2202129.1"/>
    <property type="molecule type" value="Genomic_DNA"/>
</dbReference>
<protein>
    <submittedName>
        <fullName evidence="1">Uncharacterized protein</fullName>
    </submittedName>
</protein>
<dbReference type="AlphaFoldDB" id="A0A8S3QYE9"/>
<dbReference type="Proteomes" id="UP000683360">
    <property type="component" value="Unassembled WGS sequence"/>
</dbReference>
<dbReference type="OrthoDB" id="6197343at2759"/>
<keyword evidence="2" id="KW-1185">Reference proteome</keyword>